<dbReference type="Pfam" id="PF12796">
    <property type="entry name" value="Ank_2"/>
    <property type="match status" value="1"/>
</dbReference>
<dbReference type="Pfam" id="PF13962">
    <property type="entry name" value="PGG"/>
    <property type="match status" value="1"/>
</dbReference>
<dbReference type="Gene3D" id="1.25.40.20">
    <property type="entry name" value="Ankyrin repeat-containing domain"/>
    <property type="match status" value="1"/>
</dbReference>
<reference evidence="4 5" key="3">
    <citation type="journal article" date="2010" name="BMC Genomics">
        <title>Transcriptome sequencing and comparative analysis of cucumber flowers with different sex types.</title>
        <authorList>
            <person name="Guo S."/>
            <person name="Zheng Y."/>
            <person name="Joung J.G."/>
            <person name="Liu S."/>
            <person name="Zhang Z."/>
            <person name="Crasta O.R."/>
            <person name="Sobral B.W."/>
            <person name="Xu Y."/>
            <person name="Huang S."/>
            <person name="Fei Z."/>
        </authorList>
    </citation>
    <scope>NUCLEOTIDE SEQUENCE [LARGE SCALE GENOMIC DNA]</scope>
    <source>
        <strain evidence="5">cv. 9930</strain>
    </source>
</reference>
<dbReference type="OMA" id="CASIYEY"/>
<keyword evidence="5" id="KW-1185">Reference proteome</keyword>
<dbReference type="STRING" id="3659.A0A0A0KJA4"/>
<dbReference type="eggNOG" id="KOG0504">
    <property type="taxonomic scope" value="Eukaryota"/>
</dbReference>
<dbReference type="InterPro" id="IPR026961">
    <property type="entry name" value="PGG_dom"/>
</dbReference>
<dbReference type="PANTHER" id="PTHR24177">
    <property type="entry name" value="CASKIN"/>
    <property type="match status" value="1"/>
</dbReference>
<gene>
    <name evidence="4" type="ORF">Csa_6G407120</name>
</gene>
<evidence type="ECO:0000256" key="1">
    <source>
        <dbReference type="SAM" id="Phobius"/>
    </source>
</evidence>
<keyword evidence="1" id="KW-0472">Membrane</keyword>
<proteinExistence type="predicted"/>
<reference evidence="4 5" key="4">
    <citation type="journal article" date="2011" name="BMC Genomics">
        <title>RNA-Seq improves annotation of protein-coding genes in the cucumber genome.</title>
        <authorList>
            <person name="Li Z."/>
            <person name="Zhang Z."/>
            <person name="Yan P."/>
            <person name="Huang S."/>
            <person name="Fei Z."/>
            <person name="Lin K."/>
        </authorList>
    </citation>
    <scope>NUCLEOTIDE SEQUENCE [LARGE SCALE GENOMIC DNA]</scope>
    <source>
        <strain evidence="5">cv. 9930</strain>
    </source>
</reference>
<dbReference type="Proteomes" id="UP000029981">
    <property type="component" value="Chromosome 6"/>
</dbReference>
<evidence type="ECO:0000313" key="4">
    <source>
        <dbReference type="EMBL" id="KGN47851.1"/>
    </source>
</evidence>
<evidence type="ECO:0000313" key="5">
    <source>
        <dbReference type="Proteomes" id="UP000029981"/>
    </source>
</evidence>
<protein>
    <recommendedName>
        <fullName evidence="3">PGG domain-containing protein</fullName>
    </recommendedName>
</protein>
<name>A0A0A0KJA4_CUCSA</name>
<dbReference type="InterPro" id="IPR002110">
    <property type="entry name" value="Ankyrin_rpt"/>
</dbReference>
<dbReference type="SUPFAM" id="SSF48403">
    <property type="entry name" value="Ankyrin repeat"/>
    <property type="match status" value="1"/>
</dbReference>
<accession>A0A0A0KJA4</accession>
<dbReference type="AlphaFoldDB" id="A0A0A0KJA4"/>
<keyword evidence="2" id="KW-0732">Signal</keyword>
<feature type="transmembrane region" description="Helical" evidence="1">
    <location>
        <begin position="444"/>
        <end position="464"/>
    </location>
</feature>
<feature type="transmembrane region" description="Helical" evidence="1">
    <location>
        <begin position="521"/>
        <end position="545"/>
    </location>
</feature>
<keyword evidence="1" id="KW-1133">Transmembrane helix</keyword>
<sequence>MWLSHYVCIYIHIILDFFYAVCTVGKTKKNQNKNEAKKSINDAENPHPEEDDSTVRHYELAIFPENYATCFNFLKLFSKALLIFMGLGSRGIKKIEEKKEKHMWSFQVMNKLLQCASIYEYEDNGSRPMETSIEEETQPYYVADGNVTFDELNIAQHEVQPPQDQPPPNISNLHNINIIDHDHGHDYVAENKEEATTTIIVESKSSIGDKILKYFPITIGDKKENKKLILKATTTKNTWKNTEDHLKNKQYSRQETPVLIAAKNGVVEMVEKILHLFPVAIHDTNSEQKNIVLLAVENRHPHIYELLLRRNIIRESAFRMVDSQGNSALHLAAKLGDHKPWLIPGAALQMQWELKWYQFVKASMPSNFFPTYNKEGKTSKVLFSETHCDLVRSGEEWLTHTSESCSLVAALIATVAFATSATVPGGNDQNKGTPLLHGRPAFNVFAVASLIALCCSVTSLVMFLSILTSRFQAKDFGGNLPTKLLLGLSSLFLSIAAMLVSFCAGHYFVLSDKLHYAALPVYAVTCLPVTLFAIAQFPLYVDLVWATIKKVPTRSYSAISPI</sequence>
<evidence type="ECO:0000259" key="3">
    <source>
        <dbReference type="Pfam" id="PF13962"/>
    </source>
</evidence>
<keyword evidence="1" id="KW-0812">Transmembrane</keyword>
<dbReference type="Gramene" id="KGN47851">
    <property type="protein sequence ID" value="KGN47851"/>
    <property type="gene ID" value="Csa_6G407120"/>
</dbReference>
<feature type="domain" description="PGG" evidence="3">
    <location>
        <begin position="395"/>
        <end position="509"/>
    </location>
</feature>
<dbReference type="GO" id="GO:0016020">
    <property type="term" value="C:membrane"/>
    <property type="evidence" value="ECO:0000318"/>
    <property type="project" value="GO_Central"/>
</dbReference>
<dbReference type="PANTHER" id="PTHR24177:SF103">
    <property type="entry name" value="PGG DOMAIN-CONTAINING PROTEIN"/>
    <property type="match status" value="1"/>
</dbReference>
<reference evidence="4 5" key="1">
    <citation type="journal article" date="2009" name="Nat. Genet.">
        <title>The genome of the cucumber, Cucumis sativus L.</title>
        <authorList>
            <person name="Huang S."/>
            <person name="Li R."/>
            <person name="Zhang Z."/>
            <person name="Li L."/>
            <person name="Gu X."/>
            <person name="Fan W."/>
            <person name="Lucas W.J."/>
            <person name="Wang X."/>
            <person name="Xie B."/>
            <person name="Ni P."/>
            <person name="Ren Y."/>
            <person name="Zhu H."/>
            <person name="Li J."/>
            <person name="Lin K."/>
            <person name="Jin W."/>
            <person name="Fei Z."/>
            <person name="Li G."/>
            <person name="Staub J."/>
            <person name="Kilian A."/>
            <person name="van der Vossen E.A."/>
            <person name="Wu Y."/>
            <person name="Guo J."/>
            <person name="He J."/>
            <person name="Jia Z."/>
            <person name="Ren Y."/>
            <person name="Tian G."/>
            <person name="Lu Y."/>
            <person name="Ruan J."/>
            <person name="Qian W."/>
            <person name="Wang M."/>
            <person name="Huang Q."/>
            <person name="Li B."/>
            <person name="Xuan Z."/>
            <person name="Cao J."/>
            <person name="Asan"/>
            <person name="Wu Z."/>
            <person name="Zhang J."/>
            <person name="Cai Q."/>
            <person name="Bai Y."/>
            <person name="Zhao B."/>
            <person name="Han Y."/>
            <person name="Li Y."/>
            <person name="Li X."/>
            <person name="Wang S."/>
            <person name="Shi Q."/>
            <person name="Liu S."/>
            <person name="Cho W.K."/>
            <person name="Kim J.Y."/>
            <person name="Xu Y."/>
            <person name="Heller-Uszynska K."/>
            <person name="Miao H."/>
            <person name="Cheng Z."/>
            <person name="Zhang S."/>
            <person name="Wu J."/>
            <person name="Yang Y."/>
            <person name="Kang H."/>
            <person name="Li M."/>
            <person name="Liang H."/>
            <person name="Ren X."/>
            <person name="Shi Z."/>
            <person name="Wen M."/>
            <person name="Jian M."/>
            <person name="Yang H."/>
            <person name="Zhang G."/>
            <person name="Yang Z."/>
            <person name="Chen R."/>
            <person name="Liu S."/>
            <person name="Li J."/>
            <person name="Ma L."/>
            <person name="Liu H."/>
            <person name="Zhou Y."/>
            <person name="Zhao J."/>
            <person name="Fang X."/>
            <person name="Li G."/>
            <person name="Fang L."/>
            <person name="Li Y."/>
            <person name="Liu D."/>
            <person name="Zheng H."/>
            <person name="Zhang Y."/>
            <person name="Qin N."/>
            <person name="Li Z."/>
            <person name="Yang G."/>
            <person name="Yang S."/>
            <person name="Bolund L."/>
            <person name="Kristiansen K."/>
            <person name="Zheng H."/>
            <person name="Li S."/>
            <person name="Zhang X."/>
            <person name="Yang H."/>
            <person name="Wang J."/>
            <person name="Sun R."/>
            <person name="Zhang B."/>
            <person name="Jiang S."/>
            <person name="Wang J."/>
            <person name="Du Y."/>
            <person name="Li S."/>
        </authorList>
    </citation>
    <scope>NUCLEOTIDE SEQUENCE [LARGE SCALE GENOMIC DNA]</scope>
    <source>
        <strain evidence="5">cv. 9930</strain>
    </source>
</reference>
<feature type="transmembrane region" description="Helical" evidence="1">
    <location>
        <begin position="484"/>
        <end position="509"/>
    </location>
</feature>
<evidence type="ECO:0000256" key="2">
    <source>
        <dbReference type="SAM" id="SignalP"/>
    </source>
</evidence>
<dbReference type="InterPro" id="IPR036770">
    <property type="entry name" value="Ankyrin_rpt-contain_sf"/>
</dbReference>
<organism evidence="4 5">
    <name type="scientific">Cucumis sativus</name>
    <name type="common">Cucumber</name>
    <dbReference type="NCBI Taxonomy" id="3659"/>
    <lineage>
        <taxon>Eukaryota</taxon>
        <taxon>Viridiplantae</taxon>
        <taxon>Streptophyta</taxon>
        <taxon>Embryophyta</taxon>
        <taxon>Tracheophyta</taxon>
        <taxon>Spermatophyta</taxon>
        <taxon>Magnoliopsida</taxon>
        <taxon>eudicotyledons</taxon>
        <taxon>Gunneridae</taxon>
        <taxon>Pentapetalae</taxon>
        <taxon>rosids</taxon>
        <taxon>fabids</taxon>
        <taxon>Cucurbitales</taxon>
        <taxon>Cucurbitaceae</taxon>
        <taxon>Benincaseae</taxon>
        <taxon>Cucumis</taxon>
    </lineage>
</organism>
<dbReference type="EMBL" id="CM002927">
    <property type="protein sequence ID" value="KGN47851.1"/>
    <property type="molecule type" value="Genomic_DNA"/>
</dbReference>
<dbReference type="FunFam" id="1.25.40.20:FF:000545">
    <property type="entry name" value="Serine/threonine-protein phosphatase 6 regulatory ankyrin repeat subunit A"/>
    <property type="match status" value="1"/>
</dbReference>
<feature type="chain" id="PRO_5001965198" description="PGG domain-containing protein" evidence="2">
    <location>
        <begin position="21"/>
        <end position="562"/>
    </location>
</feature>
<feature type="signal peptide" evidence="2">
    <location>
        <begin position="1"/>
        <end position="20"/>
    </location>
</feature>
<reference evidence="4 5" key="2">
    <citation type="journal article" date="2009" name="PLoS ONE">
        <title>An integrated genetic and cytogenetic map of the cucumber genome.</title>
        <authorList>
            <person name="Ren Y."/>
            <person name="Zhang Z."/>
            <person name="Liu J."/>
            <person name="Staub J.E."/>
            <person name="Han Y."/>
            <person name="Cheng Z."/>
            <person name="Li X."/>
            <person name="Lu J."/>
            <person name="Miao H."/>
            <person name="Kang H."/>
            <person name="Xie B."/>
            <person name="Gu X."/>
            <person name="Wang X."/>
            <person name="Du Y."/>
            <person name="Jin W."/>
            <person name="Huang S."/>
        </authorList>
    </citation>
    <scope>NUCLEOTIDE SEQUENCE [LARGE SCALE GENOMIC DNA]</scope>
    <source>
        <strain evidence="5">cv. 9930</strain>
    </source>
</reference>